<evidence type="ECO:0000256" key="4">
    <source>
        <dbReference type="ARBA" id="ARBA00022729"/>
    </source>
</evidence>
<protein>
    <recommendedName>
        <fullName evidence="3">beta-glucosidase</fullName>
        <ecNumber evidence="3">3.2.1.21</ecNumber>
    </recommendedName>
</protein>
<dbReference type="InterPro" id="IPR036881">
    <property type="entry name" value="Glyco_hydro_3_C_sf"/>
</dbReference>
<evidence type="ECO:0000256" key="2">
    <source>
        <dbReference type="ARBA" id="ARBA00005336"/>
    </source>
</evidence>
<dbReference type="InterPro" id="IPR036962">
    <property type="entry name" value="Glyco_hydro_3_N_sf"/>
</dbReference>
<dbReference type="InterPro" id="IPR001764">
    <property type="entry name" value="Glyco_hydro_3_N"/>
</dbReference>
<dbReference type="PANTHER" id="PTHR30620:SF16">
    <property type="entry name" value="LYSOSOMAL BETA GLUCOSIDASE"/>
    <property type="match status" value="1"/>
</dbReference>
<evidence type="ECO:0000256" key="6">
    <source>
        <dbReference type="ARBA" id="ARBA00023295"/>
    </source>
</evidence>
<dbReference type="Pfam" id="PF14310">
    <property type="entry name" value="Fn3-like"/>
    <property type="match status" value="1"/>
</dbReference>
<dbReference type="InterPro" id="IPR026891">
    <property type="entry name" value="Fn3-like"/>
</dbReference>
<keyword evidence="9" id="KW-1185">Reference proteome</keyword>
<dbReference type="InterPro" id="IPR002772">
    <property type="entry name" value="Glyco_hydro_3_C"/>
</dbReference>
<dbReference type="EC" id="3.2.1.21" evidence="3"/>
<dbReference type="InParanoid" id="A0A163KK86"/>
<dbReference type="SMART" id="SM01217">
    <property type="entry name" value="Fn3_like"/>
    <property type="match status" value="1"/>
</dbReference>
<dbReference type="Gene3D" id="3.20.20.300">
    <property type="entry name" value="Glycoside hydrolase, family 3, N-terminal domain"/>
    <property type="match status" value="1"/>
</dbReference>
<dbReference type="STRING" id="4829.A0A163KK86"/>
<dbReference type="GO" id="GO:0009251">
    <property type="term" value="P:glucan catabolic process"/>
    <property type="evidence" value="ECO:0007669"/>
    <property type="project" value="TreeGrafter"/>
</dbReference>
<dbReference type="Gene3D" id="2.60.40.10">
    <property type="entry name" value="Immunoglobulins"/>
    <property type="match status" value="1"/>
</dbReference>
<keyword evidence="4" id="KW-0732">Signal</keyword>
<dbReference type="Gene3D" id="3.40.50.1700">
    <property type="entry name" value="Glycoside hydrolase family 3 C-terminal domain"/>
    <property type="match status" value="1"/>
</dbReference>
<dbReference type="Proteomes" id="UP000078561">
    <property type="component" value="Unassembled WGS sequence"/>
</dbReference>
<keyword evidence="6" id="KW-0326">Glycosidase</keyword>
<dbReference type="SUPFAM" id="SSF51445">
    <property type="entry name" value="(Trans)glycosidases"/>
    <property type="match status" value="1"/>
</dbReference>
<dbReference type="InterPro" id="IPR013783">
    <property type="entry name" value="Ig-like_fold"/>
</dbReference>
<name>A0A163KK86_ABSGL</name>
<gene>
    <name evidence="8" type="primary">ABSGL_14377.1 scaffold 14478</name>
</gene>
<dbReference type="Pfam" id="PF01915">
    <property type="entry name" value="Glyco_hydro_3_C"/>
    <property type="match status" value="1"/>
</dbReference>
<proteinExistence type="inferred from homology"/>
<evidence type="ECO:0000259" key="7">
    <source>
        <dbReference type="SMART" id="SM01217"/>
    </source>
</evidence>
<reference evidence="8" key="1">
    <citation type="submission" date="2016-04" db="EMBL/GenBank/DDBJ databases">
        <authorList>
            <person name="Evans L.H."/>
            <person name="Alamgir A."/>
            <person name="Owens N."/>
            <person name="Weber N.D."/>
            <person name="Virtaneva K."/>
            <person name="Barbian K."/>
            <person name="Babar A."/>
            <person name="Rosenke K."/>
        </authorList>
    </citation>
    <scope>NUCLEOTIDE SEQUENCE [LARGE SCALE GENOMIC DNA]</scope>
    <source>
        <strain evidence="8">CBS 101.48</strain>
    </source>
</reference>
<evidence type="ECO:0000256" key="3">
    <source>
        <dbReference type="ARBA" id="ARBA00012744"/>
    </source>
</evidence>
<evidence type="ECO:0000313" key="9">
    <source>
        <dbReference type="Proteomes" id="UP000078561"/>
    </source>
</evidence>
<keyword evidence="5" id="KW-0378">Hydrolase</keyword>
<comment type="catalytic activity">
    <reaction evidence="1">
        <text>Hydrolysis of terminal, non-reducing beta-D-glucosyl residues with release of beta-D-glucose.</text>
        <dbReference type="EC" id="3.2.1.21"/>
    </reaction>
</comment>
<dbReference type="PANTHER" id="PTHR30620">
    <property type="entry name" value="PERIPLASMIC BETA-GLUCOSIDASE-RELATED"/>
    <property type="match status" value="1"/>
</dbReference>
<evidence type="ECO:0000256" key="5">
    <source>
        <dbReference type="ARBA" id="ARBA00022801"/>
    </source>
</evidence>
<dbReference type="Pfam" id="PF00933">
    <property type="entry name" value="Glyco_hydro_3"/>
    <property type="match status" value="1"/>
</dbReference>
<dbReference type="OMA" id="PMWVNAE"/>
<dbReference type="GO" id="GO:0008422">
    <property type="term" value="F:beta-glucosidase activity"/>
    <property type="evidence" value="ECO:0007669"/>
    <property type="project" value="UniProtKB-EC"/>
</dbReference>
<organism evidence="8">
    <name type="scientific">Absidia glauca</name>
    <name type="common">Pin mould</name>
    <dbReference type="NCBI Taxonomy" id="4829"/>
    <lineage>
        <taxon>Eukaryota</taxon>
        <taxon>Fungi</taxon>
        <taxon>Fungi incertae sedis</taxon>
        <taxon>Mucoromycota</taxon>
        <taxon>Mucoromycotina</taxon>
        <taxon>Mucoromycetes</taxon>
        <taxon>Mucorales</taxon>
        <taxon>Cunninghamellaceae</taxon>
        <taxon>Absidia</taxon>
    </lineage>
</organism>
<evidence type="ECO:0000313" key="8">
    <source>
        <dbReference type="EMBL" id="SAM08713.1"/>
    </source>
</evidence>
<dbReference type="InterPro" id="IPR051915">
    <property type="entry name" value="Cellulose_Degrad_GH3"/>
</dbReference>
<dbReference type="AlphaFoldDB" id="A0A163KK86"/>
<dbReference type="InterPro" id="IPR017853">
    <property type="entry name" value="GH"/>
</dbReference>
<accession>A0A163KK86</accession>
<comment type="similarity">
    <text evidence="2">Belongs to the glycosyl hydrolase 3 family.</text>
</comment>
<sequence>MGPHGGKTFGQDRDSTVVAERTVYDYFVPNFQAAIDSGVATAMEAYSDINGEPVVASSKYLQELLRNEMNFKGMLVTDWAEIQNLYTTHKVASSHKEAVRLAIDSTSIDMSMVPEDAASFYDSLVALVQEGVISKDRIDESTGRLLQLKKDLGLFEGWATDRTLAVELDDGHEKLRRQEVAVESARQSITLLKNNQVLPLGPNIKRILVVGPSANDLSHLAGGWTIQWQGATKDRWHGPVEDDQFYGQGVTILEGIRHEAPTGVEAVDYLEGFDIHGNVTNMDKVLDAVAGYDVVVAAIGEHVYTEVPGNVHDIRLPVGQIQSIAQLAEKGKPVITVLVEARPRVLETIVDHSSALLQAFLPGPWGGKAIGEILFGITNPSGRLPYTYPKHVGDLAVNYWHPVNDVWDPLYEFGHGLSYSNFSYSSTISLSLSDGLSTTKGLPILSSAQPRTLSVVVTNQGPYDGHETVLMYVQQPYRRITPPAKLLKGFQKVFVKAGEQALVEFDLTADMFAYTGMDDIPHGTIDQGTVKVLIGGSTLDVHLSDKTELD</sequence>
<feature type="domain" description="Fibronectin type III-like" evidence="7">
    <location>
        <begin position="467"/>
        <end position="538"/>
    </location>
</feature>
<dbReference type="OrthoDB" id="416222at2759"/>
<dbReference type="EMBL" id="LT554917">
    <property type="protein sequence ID" value="SAM08713.1"/>
    <property type="molecule type" value="Genomic_DNA"/>
</dbReference>
<dbReference type="SUPFAM" id="SSF52279">
    <property type="entry name" value="Beta-D-glucan exohydrolase, C-terminal domain"/>
    <property type="match status" value="1"/>
</dbReference>
<evidence type="ECO:0000256" key="1">
    <source>
        <dbReference type="ARBA" id="ARBA00000448"/>
    </source>
</evidence>